<name>A0ABP5MVZ6_9MICC</name>
<dbReference type="Gene3D" id="2.60.40.1180">
    <property type="entry name" value="Golgi alpha-mannosidase II"/>
    <property type="match status" value="1"/>
</dbReference>
<sequence>MPTDQPFPKADELVFGGDYNPEQWPESVWQEDIRLMRKAHVNRVTVGVFSWSSIEPREGHYEFGWLDKVMDLMAENGIGVVLATPTASPPPWFSLAHPEALPVTADGVRLIHGSRDTYNPAAPAYRAAAKRVTTALAERYSAHPALRMWHLHNEYGTVSYGPETDTAFRGWLRGKYETLRQLNTTWNTAFWSQGYSEWEEIFAPQATQYLPNPSHLLDFRRFSADLLRDCLRDQVDIVRGIRPDVPVTTNFMLPSWNHYDQWDFAAEIDDVSVDHYPDTPGIEGNIQVAFGSDLARSFNAGRPWVLMEQATTMVYNYAQGRILARDPGSLLFSTLQYLARGSTGSLFFQWRSPRAGAEFFHSPMVPHVGENSRTFREIVELGTTLSTLHELAQAPVAGRRVNQNRVAIVWDSAAWWSTDTSALPSTDVAFLPAVKAVHRALWLLGVNVDFVRLDQDLSGYNLVLVPSKLAASDAEAETLRGYVADGGHTAIWYFSGSTDENLNVRSGGFSGAFAELLGIRVEEHFPQLAATALKLSDGSSADCWAEAVELAGAASIANFTEYPLAGRPAVTQHAWGSGTAHYIATRLGEDALRDHLHRILNDAGVHPDHPAAGYGLEAVRRYAGDSSYLFLLNHSAETAEIDVHGHDLLSDTPLDGPTALPPGVALIVREVR</sequence>
<accession>A0ABP5MVZ6</accession>
<dbReference type="Proteomes" id="UP001500974">
    <property type="component" value="Unassembled WGS sequence"/>
</dbReference>
<feature type="domain" description="Glycoside hydrolase family 42 N-terminal" evidence="7">
    <location>
        <begin position="18"/>
        <end position="387"/>
    </location>
</feature>
<dbReference type="PIRSF" id="PIRSF001084">
    <property type="entry name" value="B-galactosidase"/>
    <property type="match status" value="1"/>
</dbReference>
<dbReference type="EMBL" id="BAAAON010000003">
    <property type="protein sequence ID" value="GAA2177076.1"/>
    <property type="molecule type" value="Genomic_DNA"/>
</dbReference>
<dbReference type="EC" id="3.2.1.23" evidence="3 6"/>
<dbReference type="InterPro" id="IPR003476">
    <property type="entry name" value="Glyco_hydro_42"/>
</dbReference>
<dbReference type="Gene3D" id="3.20.20.80">
    <property type="entry name" value="Glycosidases"/>
    <property type="match status" value="1"/>
</dbReference>
<gene>
    <name evidence="10" type="ORF">GCM10009784_26250</name>
</gene>
<dbReference type="SUPFAM" id="SSF51445">
    <property type="entry name" value="(Trans)glycosidases"/>
    <property type="match status" value="1"/>
</dbReference>
<evidence type="ECO:0000256" key="2">
    <source>
        <dbReference type="ARBA" id="ARBA00005940"/>
    </source>
</evidence>
<evidence type="ECO:0000259" key="7">
    <source>
        <dbReference type="Pfam" id="PF02449"/>
    </source>
</evidence>
<dbReference type="SUPFAM" id="SSF52317">
    <property type="entry name" value="Class I glutamine amidotransferase-like"/>
    <property type="match status" value="1"/>
</dbReference>
<keyword evidence="4 6" id="KW-0378">Hydrolase</keyword>
<evidence type="ECO:0000256" key="4">
    <source>
        <dbReference type="ARBA" id="ARBA00022801"/>
    </source>
</evidence>
<dbReference type="CDD" id="cd03143">
    <property type="entry name" value="A4_beta-galactosidase_middle_domain"/>
    <property type="match status" value="1"/>
</dbReference>
<evidence type="ECO:0000256" key="5">
    <source>
        <dbReference type="ARBA" id="ARBA00023295"/>
    </source>
</evidence>
<feature type="domain" description="Beta-galactosidase trimerisation" evidence="8">
    <location>
        <begin position="405"/>
        <end position="605"/>
    </location>
</feature>
<dbReference type="Pfam" id="PF08532">
    <property type="entry name" value="Glyco_hydro_42M"/>
    <property type="match status" value="1"/>
</dbReference>
<evidence type="ECO:0000313" key="11">
    <source>
        <dbReference type="Proteomes" id="UP001500974"/>
    </source>
</evidence>
<dbReference type="Pfam" id="PF02449">
    <property type="entry name" value="Glyco_hydro_42"/>
    <property type="match status" value="1"/>
</dbReference>
<keyword evidence="11" id="KW-1185">Reference proteome</keyword>
<proteinExistence type="inferred from homology"/>
<comment type="caution">
    <text evidence="10">The sequence shown here is derived from an EMBL/GenBank/DDBJ whole genome shotgun (WGS) entry which is preliminary data.</text>
</comment>
<dbReference type="InterPro" id="IPR029062">
    <property type="entry name" value="Class_I_gatase-like"/>
</dbReference>
<reference evidence="11" key="1">
    <citation type="journal article" date="2019" name="Int. J. Syst. Evol. Microbiol.">
        <title>The Global Catalogue of Microorganisms (GCM) 10K type strain sequencing project: providing services to taxonomists for standard genome sequencing and annotation.</title>
        <authorList>
            <consortium name="The Broad Institute Genomics Platform"/>
            <consortium name="The Broad Institute Genome Sequencing Center for Infectious Disease"/>
            <person name="Wu L."/>
            <person name="Ma J."/>
        </authorList>
    </citation>
    <scope>NUCLEOTIDE SEQUENCE [LARGE SCALE GENOMIC DNA]</scope>
    <source>
        <strain evidence="11">JCM 14917</strain>
    </source>
</reference>
<dbReference type="InterPro" id="IPR013738">
    <property type="entry name" value="Beta_galactosidase_Trimer"/>
</dbReference>
<feature type="domain" description="Beta-galactosidase C-terminal" evidence="9">
    <location>
        <begin position="615"/>
        <end position="663"/>
    </location>
</feature>
<organism evidence="10 11">
    <name type="scientific">Arthrobacter parietis</name>
    <dbReference type="NCBI Taxonomy" id="271434"/>
    <lineage>
        <taxon>Bacteria</taxon>
        <taxon>Bacillati</taxon>
        <taxon>Actinomycetota</taxon>
        <taxon>Actinomycetes</taxon>
        <taxon>Micrococcales</taxon>
        <taxon>Micrococcaceae</taxon>
        <taxon>Arthrobacter</taxon>
    </lineage>
</organism>
<evidence type="ECO:0000259" key="8">
    <source>
        <dbReference type="Pfam" id="PF08532"/>
    </source>
</evidence>
<keyword evidence="5 6" id="KW-0326">Glycosidase</keyword>
<dbReference type="RefSeq" id="WP_346028533.1">
    <property type="nucleotide sequence ID" value="NZ_BAAAON010000003.1"/>
</dbReference>
<dbReference type="Pfam" id="PF08533">
    <property type="entry name" value="Glyco_hydro_42C"/>
    <property type="match status" value="1"/>
</dbReference>
<dbReference type="InterPro" id="IPR013739">
    <property type="entry name" value="Beta_galactosidase_C"/>
</dbReference>
<evidence type="ECO:0000256" key="1">
    <source>
        <dbReference type="ARBA" id="ARBA00001412"/>
    </source>
</evidence>
<evidence type="ECO:0000256" key="6">
    <source>
        <dbReference type="PIRNR" id="PIRNR001084"/>
    </source>
</evidence>
<dbReference type="PANTHER" id="PTHR36447:SF1">
    <property type="entry name" value="BETA-GALACTOSIDASE GANA"/>
    <property type="match status" value="1"/>
</dbReference>
<dbReference type="PANTHER" id="PTHR36447">
    <property type="entry name" value="BETA-GALACTOSIDASE GANA"/>
    <property type="match status" value="1"/>
</dbReference>
<evidence type="ECO:0000256" key="3">
    <source>
        <dbReference type="ARBA" id="ARBA00012756"/>
    </source>
</evidence>
<dbReference type="InterPro" id="IPR013529">
    <property type="entry name" value="Glyco_hydro_42_N"/>
</dbReference>
<evidence type="ECO:0000313" key="10">
    <source>
        <dbReference type="EMBL" id="GAA2177076.1"/>
    </source>
</evidence>
<evidence type="ECO:0000259" key="9">
    <source>
        <dbReference type="Pfam" id="PF08533"/>
    </source>
</evidence>
<dbReference type="Gene3D" id="3.40.50.880">
    <property type="match status" value="1"/>
</dbReference>
<comment type="similarity">
    <text evidence="2 6">Belongs to the glycosyl hydrolase 42 family.</text>
</comment>
<protein>
    <recommendedName>
        <fullName evidence="3 6">Beta-galactosidase</fullName>
        <shortName evidence="6">Beta-gal</shortName>
        <ecNumber evidence="3 6">3.2.1.23</ecNumber>
    </recommendedName>
</protein>
<dbReference type="InterPro" id="IPR017853">
    <property type="entry name" value="GH"/>
</dbReference>
<dbReference type="InterPro" id="IPR013780">
    <property type="entry name" value="Glyco_hydro_b"/>
</dbReference>
<comment type="catalytic activity">
    <reaction evidence="1 6">
        <text>Hydrolysis of terminal non-reducing beta-D-galactose residues in beta-D-galactosides.</text>
        <dbReference type="EC" id="3.2.1.23"/>
    </reaction>
</comment>